<comment type="caution">
    <text evidence="2">The sequence shown here is derived from an EMBL/GenBank/DDBJ whole genome shotgun (WGS) entry which is preliminary data.</text>
</comment>
<feature type="signal peptide" evidence="1">
    <location>
        <begin position="1"/>
        <end position="19"/>
    </location>
</feature>
<organism evidence="2 3">
    <name type="scientific">Gigaspora rosea</name>
    <dbReference type="NCBI Taxonomy" id="44941"/>
    <lineage>
        <taxon>Eukaryota</taxon>
        <taxon>Fungi</taxon>
        <taxon>Fungi incertae sedis</taxon>
        <taxon>Mucoromycota</taxon>
        <taxon>Glomeromycotina</taxon>
        <taxon>Glomeromycetes</taxon>
        <taxon>Diversisporales</taxon>
        <taxon>Gigasporaceae</taxon>
        <taxon>Gigaspora</taxon>
    </lineage>
</organism>
<evidence type="ECO:0000313" key="2">
    <source>
        <dbReference type="EMBL" id="RIB06878.1"/>
    </source>
</evidence>
<proteinExistence type="predicted"/>
<dbReference type="AlphaFoldDB" id="A0A397UCL2"/>
<name>A0A397UCL2_9GLOM</name>
<keyword evidence="1" id="KW-0732">Signal</keyword>
<evidence type="ECO:0000313" key="3">
    <source>
        <dbReference type="Proteomes" id="UP000266673"/>
    </source>
</evidence>
<keyword evidence="3" id="KW-1185">Reference proteome</keyword>
<dbReference type="EMBL" id="QKWP01001749">
    <property type="protein sequence ID" value="RIB06878.1"/>
    <property type="molecule type" value="Genomic_DNA"/>
</dbReference>
<reference evidence="2 3" key="1">
    <citation type="submission" date="2018-06" db="EMBL/GenBank/DDBJ databases">
        <title>Comparative genomics reveals the genomic features of Rhizophagus irregularis, R. cerebriforme, R. diaphanum and Gigaspora rosea, and their symbiotic lifestyle signature.</title>
        <authorList>
            <person name="Morin E."/>
            <person name="San Clemente H."/>
            <person name="Chen E.C.H."/>
            <person name="De La Providencia I."/>
            <person name="Hainaut M."/>
            <person name="Kuo A."/>
            <person name="Kohler A."/>
            <person name="Murat C."/>
            <person name="Tang N."/>
            <person name="Roy S."/>
            <person name="Loubradou J."/>
            <person name="Henrissat B."/>
            <person name="Grigoriev I.V."/>
            <person name="Corradi N."/>
            <person name="Roux C."/>
            <person name="Martin F.M."/>
        </authorList>
    </citation>
    <scope>NUCLEOTIDE SEQUENCE [LARGE SCALE GENOMIC DNA]</scope>
    <source>
        <strain evidence="2 3">DAOM 194757</strain>
    </source>
</reference>
<accession>A0A397UCL2</accession>
<dbReference type="Proteomes" id="UP000266673">
    <property type="component" value="Unassembled WGS sequence"/>
</dbReference>
<sequence>MKSNFIFLFLTVLATIALSYPSTGSFGHLLKRQECNPVTSCCSIGLVACANTAGCDLSCCTCKDNVTHTCNNALCKN</sequence>
<protein>
    <submittedName>
        <fullName evidence="2">Uncharacterized protein</fullName>
    </submittedName>
</protein>
<gene>
    <name evidence="2" type="ORF">C2G38_2115085</name>
</gene>
<feature type="chain" id="PRO_5017460507" evidence="1">
    <location>
        <begin position="20"/>
        <end position="77"/>
    </location>
</feature>
<evidence type="ECO:0000256" key="1">
    <source>
        <dbReference type="SAM" id="SignalP"/>
    </source>
</evidence>